<reference evidence="2" key="1">
    <citation type="journal article" date="2022" name="bioRxiv">
        <title>Sequencing and chromosome-scale assembly of the giantPleurodeles waltlgenome.</title>
        <authorList>
            <person name="Brown T."/>
            <person name="Elewa A."/>
            <person name="Iarovenko S."/>
            <person name="Subramanian E."/>
            <person name="Araus A.J."/>
            <person name="Petzold A."/>
            <person name="Susuki M."/>
            <person name="Suzuki K.-i.T."/>
            <person name="Hayashi T."/>
            <person name="Toyoda A."/>
            <person name="Oliveira C."/>
            <person name="Osipova E."/>
            <person name="Leigh N.D."/>
            <person name="Simon A."/>
            <person name="Yun M.H."/>
        </authorList>
    </citation>
    <scope>NUCLEOTIDE SEQUENCE</scope>
    <source>
        <strain evidence="2">20211129_DDA</strain>
        <tissue evidence="2">Liver</tissue>
    </source>
</reference>
<organism evidence="2 3">
    <name type="scientific">Pleurodeles waltl</name>
    <name type="common">Iberian ribbed newt</name>
    <dbReference type="NCBI Taxonomy" id="8319"/>
    <lineage>
        <taxon>Eukaryota</taxon>
        <taxon>Metazoa</taxon>
        <taxon>Chordata</taxon>
        <taxon>Craniata</taxon>
        <taxon>Vertebrata</taxon>
        <taxon>Euteleostomi</taxon>
        <taxon>Amphibia</taxon>
        <taxon>Batrachia</taxon>
        <taxon>Caudata</taxon>
        <taxon>Salamandroidea</taxon>
        <taxon>Salamandridae</taxon>
        <taxon>Pleurodelinae</taxon>
        <taxon>Pleurodeles</taxon>
    </lineage>
</organism>
<keyword evidence="3" id="KW-1185">Reference proteome</keyword>
<protein>
    <submittedName>
        <fullName evidence="2">Uncharacterized protein</fullName>
    </submittedName>
</protein>
<dbReference type="EMBL" id="JANPWB010000010">
    <property type="protein sequence ID" value="KAJ1134852.1"/>
    <property type="molecule type" value="Genomic_DNA"/>
</dbReference>
<dbReference type="Proteomes" id="UP001066276">
    <property type="component" value="Chromosome 6"/>
</dbReference>
<evidence type="ECO:0000256" key="1">
    <source>
        <dbReference type="SAM" id="MobiDB-lite"/>
    </source>
</evidence>
<dbReference type="InterPro" id="IPR042566">
    <property type="entry name" value="L1_C"/>
</dbReference>
<name>A0AAV7Q6N6_PLEWA</name>
<evidence type="ECO:0000313" key="2">
    <source>
        <dbReference type="EMBL" id="KAJ1134852.1"/>
    </source>
</evidence>
<dbReference type="Gene3D" id="3.30.250.20">
    <property type="entry name" value="L1 transposable element, C-terminal domain"/>
    <property type="match status" value="1"/>
</dbReference>
<comment type="caution">
    <text evidence="2">The sequence shown here is derived from an EMBL/GenBank/DDBJ whole genome shotgun (WGS) entry which is preliminary data.</text>
</comment>
<feature type="region of interest" description="Disordered" evidence="1">
    <location>
        <begin position="1"/>
        <end position="61"/>
    </location>
</feature>
<dbReference type="AlphaFoldDB" id="A0AAV7Q6N6"/>
<proteinExistence type="predicted"/>
<accession>A0AAV7Q6N6</accession>
<sequence length="298" mass="32667">MPGDRTSSKQSGKTSRQLLFSEALRHQRVPPPEVHPLTPPSSMAEWCDHGPHPAGDLGGGPQAGRYGQYHGFFDGGDKIYALGHSRPSVTSYRSGPACNNWRTGWVPNGEMMPTTPSNHCMPVAPCADPSTIAGGQSPFRLDDLEVRLTANFSKETSNHGRAFLALRPRLHQLDVKYGLFEPARVWITKNGVSRDFFDPDDLQVFLKGLPNQTQSTDTASPIRSQDLLGSLTSVTHSTPAPEDMGRTSTGPQPRGRDLERLMKSHDDRGQVLQAVAMHMQIADRDKSRSPLKPTLTPT</sequence>
<feature type="compositionally biased region" description="Pro residues" evidence="1">
    <location>
        <begin position="29"/>
        <end position="39"/>
    </location>
</feature>
<gene>
    <name evidence="2" type="ORF">NDU88_001298</name>
</gene>
<feature type="compositionally biased region" description="Polar residues" evidence="1">
    <location>
        <begin position="8"/>
        <end position="18"/>
    </location>
</feature>
<feature type="region of interest" description="Disordered" evidence="1">
    <location>
        <begin position="232"/>
        <end position="257"/>
    </location>
</feature>
<evidence type="ECO:0000313" key="3">
    <source>
        <dbReference type="Proteomes" id="UP001066276"/>
    </source>
</evidence>